<dbReference type="GO" id="GO:0022625">
    <property type="term" value="C:cytosolic large ribosomal subunit"/>
    <property type="evidence" value="ECO:0007669"/>
    <property type="project" value="TreeGrafter"/>
</dbReference>
<evidence type="ECO:0000256" key="7">
    <source>
        <dbReference type="HAMAP-Rule" id="MF_01325"/>
    </source>
</evidence>
<evidence type="ECO:0000256" key="6">
    <source>
        <dbReference type="ARBA" id="ARBA00035243"/>
    </source>
</evidence>
<dbReference type="Gene3D" id="2.40.30.10">
    <property type="entry name" value="Translation factors"/>
    <property type="match status" value="1"/>
</dbReference>
<gene>
    <name evidence="7" type="primary">rplC</name>
    <name evidence="8" type="ORF">CVV26_01730</name>
</gene>
<comment type="function">
    <text evidence="7">One of the primary rRNA binding proteins, it binds directly near the 3'-end of the 23S rRNA, where it nucleates assembly of the 50S subunit.</text>
</comment>
<evidence type="ECO:0000256" key="4">
    <source>
        <dbReference type="ARBA" id="ARBA00022980"/>
    </source>
</evidence>
<accession>A0A2N1UNG5</accession>
<dbReference type="InterPro" id="IPR009000">
    <property type="entry name" value="Transl_B-barrel_sf"/>
</dbReference>
<dbReference type="SUPFAM" id="SSF50447">
    <property type="entry name" value="Translation proteins"/>
    <property type="match status" value="1"/>
</dbReference>
<evidence type="ECO:0000256" key="2">
    <source>
        <dbReference type="ARBA" id="ARBA00022730"/>
    </source>
</evidence>
<dbReference type="GO" id="GO:0006412">
    <property type="term" value="P:translation"/>
    <property type="evidence" value="ECO:0007669"/>
    <property type="project" value="UniProtKB-UniRule"/>
</dbReference>
<dbReference type="InterPro" id="IPR000597">
    <property type="entry name" value="Ribosomal_uL3"/>
</dbReference>
<dbReference type="Gene3D" id="3.30.160.810">
    <property type="match status" value="1"/>
</dbReference>
<dbReference type="GO" id="GO:0019843">
    <property type="term" value="F:rRNA binding"/>
    <property type="evidence" value="ECO:0007669"/>
    <property type="project" value="UniProtKB-UniRule"/>
</dbReference>
<dbReference type="EMBL" id="PGYQ01000006">
    <property type="protein sequence ID" value="PKL72368.1"/>
    <property type="molecule type" value="Genomic_DNA"/>
</dbReference>
<evidence type="ECO:0000313" key="9">
    <source>
        <dbReference type="Proteomes" id="UP000233414"/>
    </source>
</evidence>
<evidence type="ECO:0000256" key="3">
    <source>
        <dbReference type="ARBA" id="ARBA00022884"/>
    </source>
</evidence>
<dbReference type="InterPro" id="IPR019927">
    <property type="entry name" value="Ribosomal_uL3_bac/org-type"/>
</dbReference>
<keyword evidence="3 7" id="KW-0694">RNA-binding</keyword>
<dbReference type="NCBIfam" id="TIGR03625">
    <property type="entry name" value="L3_bact"/>
    <property type="match status" value="1"/>
</dbReference>
<comment type="similarity">
    <text evidence="1 7">Belongs to the universal ribosomal protein uL3 family.</text>
</comment>
<dbReference type="Proteomes" id="UP000233414">
    <property type="component" value="Unassembled WGS sequence"/>
</dbReference>
<dbReference type="PANTHER" id="PTHR11229:SF16">
    <property type="entry name" value="LARGE RIBOSOMAL SUBUNIT PROTEIN UL3C"/>
    <property type="match status" value="1"/>
</dbReference>
<dbReference type="Pfam" id="PF00297">
    <property type="entry name" value="Ribosomal_L3"/>
    <property type="match status" value="1"/>
</dbReference>
<keyword evidence="4 7" id="KW-0689">Ribosomal protein</keyword>
<name>A0A2N1UNG5_9BACT</name>
<evidence type="ECO:0000256" key="5">
    <source>
        <dbReference type="ARBA" id="ARBA00023274"/>
    </source>
</evidence>
<organism evidence="8 9">
    <name type="scientific">Candidatus Kuenenbacteria bacterium HGW-Kuenenbacteria-1</name>
    <dbReference type="NCBI Taxonomy" id="2013812"/>
    <lineage>
        <taxon>Bacteria</taxon>
        <taxon>Candidatus Kueneniibacteriota</taxon>
    </lineage>
</organism>
<proteinExistence type="inferred from homology"/>
<evidence type="ECO:0000256" key="1">
    <source>
        <dbReference type="ARBA" id="ARBA00006540"/>
    </source>
</evidence>
<dbReference type="HAMAP" id="MF_01325_B">
    <property type="entry name" value="Ribosomal_uL3_B"/>
    <property type="match status" value="1"/>
</dbReference>
<dbReference type="FunFam" id="2.40.30.10:FF:000004">
    <property type="entry name" value="50S ribosomal protein L3"/>
    <property type="match status" value="1"/>
</dbReference>
<comment type="caution">
    <text evidence="8">The sequence shown here is derived from an EMBL/GenBank/DDBJ whole genome shotgun (WGS) entry which is preliminary data.</text>
</comment>
<dbReference type="GO" id="GO:0003735">
    <property type="term" value="F:structural constituent of ribosome"/>
    <property type="evidence" value="ECO:0007669"/>
    <property type="project" value="UniProtKB-UniRule"/>
</dbReference>
<comment type="subunit">
    <text evidence="7">Part of the 50S ribosomal subunit. Forms a cluster with proteins L14 and L19.</text>
</comment>
<dbReference type="AlphaFoldDB" id="A0A2N1UNG5"/>
<dbReference type="PANTHER" id="PTHR11229">
    <property type="entry name" value="50S RIBOSOMAL PROTEIN L3"/>
    <property type="match status" value="1"/>
</dbReference>
<evidence type="ECO:0000313" key="8">
    <source>
        <dbReference type="EMBL" id="PKL72368.1"/>
    </source>
</evidence>
<keyword evidence="2 7" id="KW-0699">rRNA-binding</keyword>
<reference evidence="8 9" key="1">
    <citation type="journal article" date="2017" name="ISME J.">
        <title>Potential for microbial H2 and metal transformations associated with novel bacteria and archaea in deep terrestrial subsurface sediments.</title>
        <authorList>
            <person name="Hernsdorf A.W."/>
            <person name="Amano Y."/>
            <person name="Miyakawa K."/>
            <person name="Ise K."/>
            <person name="Suzuki Y."/>
            <person name="Anantharaman K."/>
            <person name="Probst A."/>
            <person name="Burstein D."/>
            <person name="Thomas B.C."/>
            <person name="Banfield J.F."/>
        </authorList>
    </citation>
    <scope>NUCLEOTIDE SEQUENCE [LARGE SCALE GENOMIC DNA]</scope>
    <source>
        <strain evidence="8">HGW-Kuenenbacteria-1</strain>
    </source>
</reference>
<keyword evidence="5 7" id="KW-0687">Ribonucleoprotein</keyword>
<sequence>MKFILGKKIEMSQIFDEQNNVVPITILQAGPCVVIQVKNQEKDKYEAIQIGFQEKKKINKPITGHLKNLGNFKYIKEFRDKEKKIMKNEKDEYKIGDKIDVSTFKVGDIIKASAISKGKGFQGVVKRHGFHGSPATHGHKDQLRMPGSIGSTEPARVFKGTRMGGHMGNRRVTTKNLKVVLIDLEKNLLILKGAVPGARNGLVEIVSL</sequence>
<protein>
    <recommendedName>
        <fullName evidence="6 7">Large ribosomal subunit protein uL3</fullName>
    </recommendedName>
</protein>